<proteinExistence type="predicted"/>
<accession>A0A7J8W5H4</accession>
<sequence length="328" mass="37011">MSEYINKYIVSERQTPNGRIDKTLTYEEIEQLNVEEPDASTNEIINDENIENMDTYNSPKTGMHIPKEQCHMIEPCNNIYMPNPATASAPKVAEKTGYIIEATPVFTLPPEAQAPTPRRRYNKLKPLSDFLNNWIVTESPHKNGRIDKKYCHKERNITLRSLLEVKRYETDDVLPVHRKKKKESNNQSESPTPLLLLTYGETGKQNEELEASTIERTNSENMHMSDLTISASTTPKASRRGRKRKMKTVVGSETEANIGVLQNDEATPIGVLINDEVARIDVPIIDEVALIDIPINDETAPIDVPIIDEAALIDVPITYVENFSGLAR</sequence>
<evidence type="ECO:0000313" key="2">
    <source>
        <dbReference type="EMBL" id="MBA0670143.1"/>
    </source>
</evidence>
<name>A0A7J8W5H4_9ROSI</name>
<evidence type="ECO:0000256" key="1">
    <source>
        <dbReference type="SAM" id="MobiDB-lite"/>
    </source>
</evidence>
<comment type="caution">
    <text evidence="2">The sequence shown here is derived from an EMBL/GenBank/DDBJ whole genome shotgun (WGS) entry which is preliminary data.</text>
</comment>
<protein>
    <submittedName>
        <fullName evidence="2">Uncharacterized protein</fullName>
    </submittedName>
</protein>
<feature type="compositionally biased region" description="Basic residues" evidence="1">
    <location>
        <begin position="237"/>
        <end position="246"/>
    </location>
</feature>
<organism evidence="2 3">
    <name type="scientific">Gossypium klotzschianum</name>
    <dbReference type="NCBI Taxonomy" id="34286"/>
    <lineage>
        <taxon>Eukaryota</taxon>
        <taxon>Viridiplantae</taxon>
        <taxon>Streptophyta</taxon>
        <taxon>Embryophyta</taxon>
        <taxon>Tracheophyta</taxon>
        <taxon>Spermatophyta</taxon>
        <taxon>Magnoliopsida</taxon>
        <taxon>eudicotyledons</taxon>
        <taxon>Gunneridae</taxon>
        <taxon>Pentapetalae</taxon>
        <taxon>rosids</taxon>
        <taxon>malvids</taxon>
        <taxon>Malvales</taxon>
        <taxon>Malvaceae</taxon>
        <taxon>Malvoideae</taxon>
        <taxon>Gossypium</taxon>
    </lineage>
</organism>
<evidence type="ECO:0000313" key="3">
    <source>
        <dbReference type="Proteomes" id="UP000593573"/>
    </source>
</evidence>
<dbReference type="OrthoDB" id="994988at2759"/>
<dbReference type="AlphaFoldDB" id="A0A7J8W5H4"/>
<gene>
    <name evidence="2" type="ORF">Goklo_025300</name>
</gene>
<feature type="region of interest" description="Disordered" evidence="1">
    <location>
        <begin position="227"/>
        <end position="246"/>
    </location>
</feature>
<dbReference type="EMBL" id="JABFAB010235449">
    <property type="protein sequence ID" value="MBA0670143.1"/>
    <property type="molecule type" value="Genomic_DNA"/>
</dbReference>
<keyword evidence="3" id="KW-1185">Reference proteome</keyword>
<feature type="compositionally biased region" description="Polar residues" evidence="1">
    <location>
        <begin position="227"/>
        <end position="236"/>
    </location>
</feature>
<dbReference type="Proteomes" id="UP000593573">
    <property type="component" value="Unassembled WGS sequence"/>
</dbReference>
<reference evidence="2 3" key="1">
    <citation type="journal article" date="2019" name="Genome Biol. Evol.">
        <title>Insights into the evolution of the New World diploid cottons (Gossypium, subgenus Houzingenia) based on genome sequencing.</title>
        <authorList>
            <person name="Grover C.E."/>
            <person name="Arick M.A. 2nd"/>
            <person name="Thrash A."/>
            <person name="Conover J.L."/>
            <person name="Sanders W.S."/>
            <person name="Peterson D.G."/>
            <person name="Frelichowski J.E."/>
            <person name="Scheffler J.A."/>
            <person name="Scheffler B.E."/>
            <person name="Wendel J.F."/>
        </authorList>
    </citation>
    <scope>NUCLEOTIDE SEQUENCE [LARGE SCALE GENOMIC DNA]</scope>
    <source>
        <strain evidence="2">57</strain>
        <tissue evidence="2">Leaf</tissue>
    </source>
</reference>